<evidence type="ECO:0000313" key="2">
    <source>
        <dbReference type="Proteomes" id="UP000705867"/>
    </source>
</evidence>
<reference evidence="1" key="2">
    <citation type="submission" date="2021-08" db="EMBL/GenBank/DDBJ databases">
        <authorList>
            <person name="Dalcin Martins P."/>
        </authorList>
    </citation>
    <scope>NUCLEOTIDE SEQUENCE</scope>
    <source>
        <strain evidence="1">MAG_39</strain>
    </source>
</reference>
<evidence type="ECO:0008006" key="3">
    <source>
        <dbReference type="Google" id="ProtNLM"/>
    </source>
</evidence>
<dbReference type="EMBL" id="JAIOIV010000017">
    <property type="protein sequence ID" value="MBZ0154988.1"/>
    <property type="molecule type" value="Genomic_DNA"/>
</dbReference>
<gene>
    <name evidence="1" type="ORF">K8I29_02085</name>
</gene>
<name>A0A953J3P5_9BACT</name>
<dbReference type="SUPFAM" id="SSF56935">
    <property type="entry name" value="Porins"/>
    <property type="match status" value="1"/>
</dbReference>
<proteinExistence type="predicted"/>
<comment type="caution">
    <text evidence="1">The sequence shown here is derived from an EMBL/GenBank/DDBJ whole genome shotgun (WGS) entry which is preliminary data.</text>
</comment>
<accession>A0A953J3P5</accession>
<dbReference type="Proteomes" id="UP000705867">
    <property type="component" value="Unassembled WGS sequence"/>
</dbReference>
<sequence length="394" mass="42546">MGGIADEVRKGKGQKTKGFRLSVVLLLGIACFLLNASASPAEDLKGWLPAKPMPDWLLLYSNVDKPGPHPSAALIGLVQGGFVDSSNSPSQFKIFKFRPGIVGTITDYLSFYTLVEFASNAVTSPTSGGGRLLDATVTLSLKPVRLQLGQTVMPFATDATPAGAVPWIDYADAVKNIYLKTLSTDTGTTAGRDLGLMAWQVFRKGTVSYTYFVSATNGNGLSQNDTNDSKDVMAHMKVAYGPLYAGGAYWSGKTSVSGKDLDKDKYNVHAGFGDYTPASKDRIWGLVEYLRTNEEQSAGGELTADGWQAALGVRPVKDIMAVYRYSVYETEPVTGTGNKITMHSLIGQYFVPNGKGSRLMVQYDFRDNRLTPSDEKAFYVQVSVPFAVPLFGGK</sequence>
<organism evidence="1 2">
    <name type="scientific">Candidatus Nitrobium versatile</name>
    <dbReference type="NCBI Taxonomy" id="2884831"/>
    <lineage>
        <taxon>Bacteria</taxon>
        <taxon>Pseudomonadati</taxon>
        <taxon>Nitrospirota</taxon>
        <taxon>Nitrospiria</taxon>
        <taxon>Nitrospirales</taxon>
        <taxon>Nitrospiraceae</taxon>
        <taxon>Candidatus Nitrobium</taxon>
    </lineage>
</organism>
<evidence type="ECO:0000313" key="1">
    <source>
        <dbReference type="EMBL" id="MBZ0154988.1"/>
    </source>
</evidence>
<dbReference type="InterPro" id="IPR023614">
    <property type="entry name" value="Porin_dom_sf"/>
</dbReference>
<protein>
    <recommendedName>
        <fullName evidence="3">Porin</fullName>
    </recommendedName>
</protein>
<reference evidence="1" key="1">
    <citation type="journal article" date="2021" name="bioRxiv">
        <title>Unraveling nitrogen, sulfur and carbon metabolic pathways and microbial community transcriptional responses to substrate deprivation and toxicity stresses in a bioreactor mimicking anoxic brackish coastal sediment conditions.</title>
        <authorList>
            <person name="Martins P.D."/>
            <person name="Echeveste M.J."/>
            <person name="Arshad A."/>
            <person name="Kurth J."/>
            <person name="Ouboter H."/>
            <person name="Jetten M.S.M."/>
            <person name="Welte C.U."/>
        </authorList>
    </citation>
    <scope>NUCLEOTIDE SEQUENCE</scope>
    <source>
        <strain evidence="1">MAG_39</strain>
    </source>
</reference>
<dbReference type="AlphaFoldDB" id="A0A953J3P5"/>
<dbReference type="Gene3D" id="2.40.160.10">
    <property type="entry name" value="Porin"/>
    <property type="match status" value="1"/>
</dbReference>